<dbReference type="Pfam" id="PF03372">
    <property type="entry name" value="Exo_endo_phos"/>
    <property type="match status" value="1"/>
</dbReference>
<dbReference type="EMBL" id="QYRP01000002">
    <property type="protein sequence ID" value="RJS45060.1"/>
    <property type="molecule type" value="Genomic_DNA"/>
</dbReference>
<protein>
    <submittedName>
        <fullName evidence="3">Endonuclease/exonuclease/phosphatase family protein</fullName>
    </submittedName>
</protein>
<dbReference type="SUPFAM" id="SSF56219">
    <property type="entry name" value="DNase I-like"/>
    <property type="match status" value="1"/>
</dbReference>
<dbReference type="InterPro" id="IPR005135">
    <property type="entry name" value="Endo/exonuclease/phosphatase"/>
</dbReference>
<comment type="caution">
    <text evidence="3">The sequence shown here is derived from an EMBL/GenBank/DDBJ whole genome shotgun (WGS) entry which is preliminary data.</text>
</comment>
<dbReference type="GO" id="GO:0004527">
    <property type="term" value="F:exonuclease activity"/>
    <property type="evidence" value="ECO:0007669"/>
    <property type="project" value="UniProtKB-KW"/>
</dbReference>
<gene>
    <name evidence="3" type="ORF">D4739_01565</name>
</gene>
<keyword evidence="1" id="KW-0472">Membrane</keyword>
<feature type="domain" description="Endonuclease/exonuclease/phosphatase" evidence="2">
    <location>
        <begin position="108"/>
        <end position="308"/>
    </location>
</feature>
<sequence length="323" mass="33723">MTVRTVVRRGRLLLVLALAAPSALLLGSVLVTSGFPAVVAMQAFSPFALPLLVVALLLLVVPLGGSLGRRVLAPAVVVVVLALAAGVMRQVPVWTAAAHSGDASLRVITANLRFGDADPDAVMRMLQAERPELVVFQEITADAQAALEDRGLLALLPHSAGLATPGARGTMIFATTPLTDAEPIVTEHGSWAFTFRGLRVWGVHPAYPFSPRWLGEQRKLARLAEAEKPDLALGDFNATLDHPSFRQLLAEAGLTDAAEASGAGWQPTWPQGGTRGLPVPVAAIDHVLVGTALRATDTRVHTLPGSDHLALVADLALAAGPAA</sequence>
<dbReference type="Gene3D" id="3.60.10.10">
    <property type="entry name" value="Endonuclease/exonuclease/phosphatase"/>
    <property type="match status" value="1"/>
</dbReference>
<organism evidence="3 4">
    <name type="scientific">Nocardioides cavernaquae</name>
    <dbReference type="NCBI Taxonomy" id="2321396"/>
    <lineage>
        <taxon>Bacteria</taxon>
        <taxon>Bacillati</taxon>
        <taxon>Actinomycetota</taxon>
        <taxon>Actinomycetes</taxon>
        <taxon>Propionibacteriales</taxon>
        <taxon>Nocardioidaceae</taxon>
        <taxon>Nocardioides</taxon>
    </lineage>
</organism>
<proteinExistence type="predicted"/>
<name>A0A3A5HAJ5_9ACTN</name>
<dbReference type="GO" id="GO:0004519">
    <property type="term" value="F:endonuclease activity"/>
    <property type="evidence" value="ECO:0007669"/>
    <property type="project" value="UniProtKB-KW"/>
</dbReference>
<dbReference type="AlphaFoldDB" id="A0A3A5HAJ5"/>
<keyword evidence="3" id="KW-0378">Hydrolase</keyword>
<feature type="transmembrane region" description="Helical" evidence="1">
    <location>
        <begin position="44"/>
        <end position="64"/>
    </location>
</feature>
<feature type="transmembrane region" description="Helical" evidence="1">
    <location>
        <begin position="71"/>
        <end position="88"/>
    </location>
</feature>
<keyword evidence="4" id="KW-1185">Reference proteome</keyword>
<keyword evidence="3" id="KW-0540">Nuclease</keyword>
<dbReference type="RefSeq" id="WP_120058963.1">
    <property type="nucleotide sequence ID" value="NZ_QYRP01000002.1"/>
</dbReference>
<dbReference type="Proteomes" id="UP000276542">
    <property type="component" value="Unassembled WGS sequence"/>
</dbReference>
<keyword evidence="1" id="KW-0812">Transmembrane</keyword>
<evidence type="ECO:0000259" key="2">
    <source>
        <dbReference type="Pfam" id="PF03372"/>
    </source>
</evidence>
<reference evidence="4" key="1">
    <citation type="submission" date="2018-09" db="EMBL/GenBank/DDBJ databases">
        <authorList>
            <person name="Zhu H."/>
        </authorList>
    </citation>
    <scope>NUCLEOTIDE SEQUENCE [LARGE SCALE GENOMIC DNA]</scope>
    <source>
        <strain evidence="4">K1W22B-1</strain>
    </source>
</reference>
<evidence type="ECO:0000313" key="3">
    <source>
        <dbReference type="EMBL" id="RJS45060.1"/>
    </source>
</evidence>
<keyword evidence="3" id="KW-0269">Exonuclease</keyword>
<accession>A0A3A5HAJ5</accession>
<evidence type="ECO:0000313" key="4">
    <source>
        <dbReference type="Proteomes" id="UP000276542"/>
    </source>
</evidence>
<keyword evidence="3" id="KW-0255">Endonuclease</keyword>
<dbReference type="OrthoDB" id="2340043at2"/>
<keyword evidence="1" id="KW-1133">Transmembrane helix</keyword>
<evidence type="ECO:0000256" key="1">
    <source>
        <dbReference type="SAM" id="Phobius"/>
    </source>
</evidence>
<dbReference type="InterPro" id="IPR036691">
    <property type="entry name" value="Endo/exonu/phosph_ase_sf"/>
</dbReference>